<accession>A0ABW4XGC6</accession>
<protein>
    <submittedName>
        <fullName evidence="3">Helix-turn-helix domain-containing protein</fullName>
    </submittedName>
</protein>
<reference evidence="4" key="1">
    <citation type="journal article" date="2019" name="Int. J. Syst. Evol. Microbiol.">
        <title>The Global Catalogue of Microorganisms (GCM) 10K type strain sequencing project: providing services to taxonomists for standard genome sequencing and annotation.</title>
        <authorList>
            <consortium name="The Broad Institute Genomics Platform"/>
            <consortium name="The Broad Institute Genome Sequencing Center for Infectious Disease"/>
            <person name="Wu L."/>
            <person name="Ma J."/>
        </authorList>
    </citation>
    <scope>NUCLEOTIDE SEQUENCE [LARGE SCALE GENOMIC DNA]</scope>
    <source>
        <strain evidence="4">JCM 3338</strain>
    </source>
</reference>
<dbReference type="PROSITE" id="PS50943">
    <property type="entry name" value="HTH_CROC1"/>
    <property type="match status" value="1"/>
</dbReference>
<dbReference type="InterPro" id="IPR050807">
    <property type="entry name" value="TransReg_Diox_bact_type"/>
</dbReference>
<dbReference type="Pfam" id="PF01381">
    <property type="entry name" value="HTH_3"/>
    <property type="match status" value="1"/>
</dbReference>
<evidence type="ECO:0000313" key="3">
    <source>
        <dbReference type="EMBL" id="MFD2093283.1"/>
    </source>
</evidence>
<dbReference type="CDD" id="cd02209">
    <property type="entry name" value="cupin_XRE_C"/>
    <property type="match status" value="1"/>
</dbReference>
<feature type="domain" description="HTH cro/C1-type" evidence="2">
    <location>
        <begin position="16"/>
        <end position="70"/>
    </location>
</feature>
<dbReference type="SUPFAM" id="SSF51182">
    <property type="entry name" value="RmlC-like cupins"/>
    <property type="match status" value="1"/>
</dbReference>
<evidence type="ECO:0000256" key="1">
    <source>
        <dbReference type="ARBA" id="ARBA00023125"/>
    </source>
</evidence>
<dbReference type="RefSeq" id="WP_376878655.1">
    <property type="nucleotide sequence ID" value="NZ_JBHUHP010000016.1"/>
</dbReference>
<dbReference type="Pfam" id="PF07883">
    <property type="entry name" value="Cupin_2"/>
    <property type="match status" value="1"/>
</dbReference>
<dbReference type="InterPro" id="IPR010982">
    <property type="entry name" value="Lambda_DNA-bd_dom_sf"/>
</dbReference>
<sequence>MTAAVVAVNEQIGARVRQHRTAHGWTLDDLADRSGVSRRMLITIEHGEGNPSIATLLRISDALGIGLPVLVDVERPHALTVTAAGTAPVLWRGPRGGQALLVAGTEPPDVVELWDWTLQPGEAHATEAHSAGTRELLLVLDGAVELRVGDRIERLGVGDSVAFAGDVPHGYATPAAAATPARFALTVFQPQVGGGRK</sequence>
<dbReference type="CDD" id="cd00093">
    <property type="entry name" value="HTH_XRE"/>
    <property type="match status" value="1"/>
</dbReference>
<dbReference type="InterPro" id="IPR014710">
    <property type="entry name" value="RmlC-like_jellyroll"/>
</dbReference>
<dbReference type="Proteomes" id="UP001597402">
    <property type="component" value="Unassembled WGS sequence"/>
</dbReference>
<gene>
    <name evidence="3" type="ORF">ACFSHS_17105</name>
</gene>
<keyword evidence="1" id="KW-0238">DNA-binding</keyword>
<dbReference type="SUPFAM" id="SSF47413">
    <property type="entry name" value="lambda repressor-like DNA-binding domains"/>
    <property type="match status" value="1"/>
</dbReference>
<name>A0ABW4XGC6_9ACTN</name>
<keyword evidence="4" id="KW-1185">Reference proteome</keyword>
<evidence type="ECO:0000259" key="2">
    <source>
        <dbReference type="PROSITE" id="PS50943"/>
    </source>
</evidence>
<comment type="caution">
    <text evidence="3">The sequence shown here is derived from an EMBL/GenBank/DDBJ whole genome shotgun (WGS) entry which is preliminary data.</text>
</comment>
<dbReference type="Gene3D" id="2.60.120.10">
    <property type="entry name" value="Jelly Rolls"/>
    <property type="match status" value="1"/>
</dbReference>
<dbReference type="EMBL" id="JBHUHP010000016">
    <property type="protein sequence ID" value="MFD2093283.1"/>
    <property type="molecule type" value="Genomic_DNA"/>
</dbReference>
<dbReference type="PANTHER" id="PTHR46797:SF1">
    <property type="entry name" value="METHYLPHOSPHONATE SYNTHASE"/>
    <property type="match status" value="1"/>
</dbReference>
<proteinExistence type="predicted"/>
<dbReference type="InterPro" id="IPR001387">
    <property type="entry name" value="Cro/C1-type_HTH"/>
</dbReference>
<organism evidence="3 4">
    <name type="scientific">Blastococcus deserti</name>
    <dbReference type="NCBI Taxonomy" id="2259033"/>
    <lineage>
        <taxon>Bacteria</taxon>
        <taxon>Bacillati</taxon>
        <taxon>Actinomycetota</taxon>
        <taxon>Actinomycetes</taxon>
        <taxon>Geodermatophilales</taxon>
        <taxon>Geodermatophilaceae</taxon>
        <taxon>Blastococcus</taxon>
    </lineage>
</organism>
<dbReference type="InterPro" id="IPR011051">
    <property type="entry name" value="RmlC_Cupin_sf"/>
</dbReference>
<dbReference type="PANTHER" id="PTHR46797">
    <property type="entry name" value="HTH-TYPE TRANSCRIPTIONAL REGULATOR"/>
    <property type="match status" value="1"/>
</dbReference>
<evidence type="ECO:0000313" key="4">
    <source>
        <dbReference type="Proteomes" id="UP001597402"/>
    </source>
</evidence>
<dbReference type="Gene3D" id="1.10.260.40">
    <property type="entry name" value="lambda repressor-like DNA-binding domains"/>
    <property type="match status" value="1"/>
</dbReference>
<dbReference type="InterPro" id="IPR013096">
    <property type="entry name" value="Cupin_2"/>
</dbReference>
<dbReference type="SMART" id="SM00530">
    <property type="entry name" value="HTH_XRE"/>
    <property type="match status" value="1"/>
</dbReference>